<gene>
    <name evidence="3" type="ORF">C8E97_6073</name>
</gene>
<feature type="chain" id="PRO_5019737203" evidence="1">
    <location>
        <begin position="26"/>
        <end position="369"/>
    </location>
</feature>
<comment type="caution">
    <text evidence="3">The sequence shown here is derived from an EMBL/GenBank/DDBJ whole genome shotgun (WGS) entry which is preliminary data.</text>
</comment>
<dbReference type="Gene3D" id="3.40.710.10">
    <property type="entry name" value="DD-peptidase/beta-lactamase superfamily"/>
    <property type="match status" value="1"/>
</dbReference>
<dbReference type="OrthoDB" id="503788at2"/>
<proteinExistence type="predicted"/>
<protein>
    <submittedName>
        <fullName evidence="3">D-alanyl-D-alanine carboxypeptidase</fullName>
    </submittedName>
</protein>
<keyword evidence="1" id="KW-0732">Signal</keyword>
<name>A0A495W7V0_9PSEU</name>
<keyword evidence="3" id="KW-0378">Hydrolase</keyword>
<dbReference type="InterPro" id="IPR012338">
    <property type="entry name" value="Beta-lactam/transpept-like"/>
</dbReference>
<organism evidence="3 4">
    <name type="scientific">Saccharothrix australiensis</name>
    <dbReference type="NCBI Taxonomy" id="2072"/>
    <lineage>
        <taxon>Bacteria</taxon>
        <taxon>Bacillati</taxon>
        <taxon>Actinomycetota</taxon>
        <taxon>Actinomycetes</taxon>
        <taxon>Pseudonocardiales</taxon>
        <taxon>Pseudonocardiaceae</taxon>
        <taxon>Saccharothrix</taxon>
    </lineage>
</organism>
<dbReference type="GO" id="GO:0004180">
    <property type="term" value="F:carboxypeptidase activity"/>
    <property type="evidence" value="ECO:0007669"/>
    <property type="project" value="UniProtKB-KW"/>
</dbReference>
<dbReference type="PANTHER" id="PTHR46825:SF7">
    <property type="entry name" value="D-ALANYL-D-ALANINE CARBOXYPEPTIDASE"/>
    <property type="match status" value="1"/>
</dbReference>
<keyword evidence="3" id="KW-0645">Protease</keyword>
<dbReference type="EMBL" id="RBXO01000001">
    <property type="protein sequence ID" value="RKT57354.1"/>
    <property type="molecule type" value="Genomic_DNA"/>
</dbReference>
<evidence type="ECO:0000313" key="4">
    <source>
        <dbReference type="Proteomes" id="UP000282084"/>
    </source>
</evidence>
<keyword evidence="3" id="KW-0121">Carboxypeptidase</keyword>
<reference evidence="3 4" key="1">
    <citation type="submission" date="2018-10" db="EMBL/GenBank/DDBJ databases">
        <title>Sequencing the genomes of 1000 actinobacteria strains.</title>
        <authorList>
            <person name="Klenk H.-P."/>
        </authorList>
    </citation>
    <scope>NUCLEOTIDE SEQUENCE [LARGE SCALE GENOMIC DNA]</scope>
    <source>
        <strain evidence="3 4">DSM 43800</strain>
    </source>
</reference>
<dbReference type="Proteomes" id="UP000282084">
    <property type="component" value="Unassembled WGS sequence"/>
</dbReference>
<dbReference type="AlphaFoldDB" id="A0A495W7V0"/>
<keyword evidence="4" id="KW-1185">Reference proteome</keyword>
<dbReference type="InterPro" id="IPR050491">
    <property type="entry name" value="AmpC-like"/>
</dbReference>
<evidence type="ECO:0000259" key="2">
    <source>
        <dbReference type="Pfam" id="PF00144"/>
    </source>
</evidence>
<dbReference type="RefSeq" id="WP_121008992.1">
    <property type="nucleotide sequence ID" value="NZ_RBXO01000001.1"/>
</dbReference>
<evidence type="ECO:0000313" key="3">
    <source>
        <dbReference type="EMBL" id="RKT57354.1"/>
    </source>
</evidence>
<dbReference type="Pfam" id="PF00144">
    <property type="entry name" value="Beta-lactamase"/>
    <property type="match status" value="1"/>
</dbReference>
<dbReference type="PANTHER" id="PTHR46825">
    <property type="entry name" value="D-ALANYL-D-ALANINE-CARBOXYPEPTIDASE/ENDOPEPTIDASE AMPH"/>
    <property type="match status" value="1"/>
</dbReference>
<accession>A0A495W7V0</accession>
<feature type="signal peptide" evidence="1">
    <location>
        <begin position="1"/>
        <end position="25"/>
    </location>
</feature>
<dbReference type="SUPFAM" id="SSF56601">
    <property type="entry name" value="beta-lactamase/transpeptidase-like"/>
    <property type="match status" value="1"/>
</dbReference>
<feature type="domain" description="Beta-lactamase-related" evidence="2">
    <location>
        <begin position="41"/>
        <end position="342"/>
    </location>
</feature>
<dbReference type="InterPro" id="IPR001466">
    <property type="entry name" value="Beta-lactam-related"/>
</dbReference>
<evidence type="ECO:0000256" key="1">
    <source>
        <dbReference type="SAM" id="SignalP"/>
    </source>
</evidence>
<sequence length="369" mass="38879">MRKRGIALAAVVGLAALGLGGTAVAEPAEAAGGRIDREAVQRVLDTMTGRGGVAGAQVRITDGRRQFTMRSGVAEVGTTKPVPTDGRFRVGSITKTFVSTVVLQLVGEGKVGLDDPVSRHLPGLLPRGGEITVRMLLQHTSGLYNYTSDLPLDPAGFERIRFKHWEPEELVAIATAKPLDFTPGTDWNYSNTNYIVAGLLVEKVTGKPYDEAVEQRVLRPLGLRSTVVPGDRVDIPGPHAHGYYSVDGRTVDVTRLNPSVAGAAGEMISTTADLDRFVDALLDGRLLAPAQQAELTKTLPFTGGYGLGFEALELPCGVTVHGHGGGIPGYSSIMLSTKDTGVRLEGSFTSAPTPGGGPGPEQLLTEVFC</sequence>